<feature type="transmembrane region" description="Helical" evidence="1">
    <location>
        <begin position="102"/>
        <end position="119"/>
    </location>
</feature>
<keyword evidence="1" id="KW-0812">Transmembrane</keyword>
<evidence type="ECO:0000313" key="2">
    <source>
        <dbReference type="EMBL" id="MFD2907919.1"/>
    </source>
</evidence>
<reference evidence="3" key="1">
    <citation type="journal article" date="2019" name="Int. J. Syst. Evol. Microbiol.">
        <title>The Global Catalogue of Microorganisms (GCM) 10K type strain sequencing project: providing services to taxonomists for standard genome sequencing and annotation.</title>
        <authorList>
            <consortium name="The Broad Institute Genomics Platform"/>
            <consortium name="The Broad Institute Genome Sequencing Center for Infectious Disease"/>
            <person name="Wu L."/>
            <person name="Ma J."/>
        </authorList>
    </citation>
    <scope>NUCLEOTIDE SEQUENCE [LARGE SCALE GENOMIC DNA]</scope>
    <source>
        <strain evidence="3">KCTC 52644</strain>
    </source>
</reference>
<keyword evidence="1" id="KW-0472">Membrane</keyword>
<proteinExistence type="predicted"/>
<accession>A0ABW5Z529</accession>
<feature type="transmembrane region" description="Helical" evidence="1">
    <location>
        <begin position="26"/>
        <end position="52"/>
    </location>
</feature>
<evidence type="ECO:0000256" key="1">
    <source>
        <dbReference type="SAM" id="Phobius"/>
    </source>
</evidence>
<comment type="caution">
    <text evidence="2">The sequence shown here is derived from an EMBL/GenBank/DDBJ whole genome shotgun (WGS) entry which is preliminary data.</text>
</comment>
<sequence>MKQYNYFLFRLYWVFRDFAKEGHKMSLISTSLASTFFVCFTLFAIMESIYFFKVSTSVNLGANYKFWILSFTFVIWFLNYYLFIKPRNFLRRDFTKDRKGGLVIVCIVFFIGILFVIGANKNREKIVEEVENARIENNL</sequence>
<keyword evidence="3" id="KW-1185">Reference proteome</keyword>
<organism evidence="2 3">
    <name type="scientific">Flavobacterium ardleyense</name>
    <dbReference type="NCBI Taxonomy" id="2038737"/>
    <lineage>
        <taxon>Bacteria</taxon>
        <taxon>Pseudomonadati</taxon>
        <taxon>Bacteroidota</taxon>
        <taxon>Flavobacteriia</taxon>
        <taxon>Flavobacteriales</taxon>
        <taxon>Flavobacteriaceae</taxon>
        <taxon>Flavobacterium</taxon>
    </lineage>
</organism>
<gene>
    <name evidence="2" type="ORF">ACFSX9_04145</name>
</gene>
<name>A0ABW5Z529_9FLAO</name>
<keyword evidence="1" id="KW-1133">Transmembrane helix</keyword>
<feature type="transmembrane region" description="Helical" evidence="1">
    <location>
        <begin position="64"/>
        <end position="82"/>
    </location>
</feature>
<dbReference type="Proteomes" id="UP001597549">
    <property type="component" value="Unassembled WGS sequence"/>
</dbReference>
<dbReference type="EMBL" id="JBHUOL010000010">
    <property type="protein sequence ID" value="MFD2907919.1"/>
    <property type="molecule type" value="Genomic_DNA"/>
</dbReference>
<evidence type="ECO:0000313" key="3">
    <source>
        <dbReference type="Proteomes" id="UP001597549"/>
    </source>
</evidence>
<protein>
    <submittedName>
        <fullName evidence="2">Uncharacterized protein</fullName>
    </submittedName>
</protein>